<evidence type="ECO:0000256" key="1">
    <source>
        <dbReference type="SAM" id="MobiDB-lite"/>
    </source>
</evidence>
<feature type="region of interest" description="Disordered" evidence="1">
    <location>
        <begin position="1"/>
        <end position="93"/>
    </location>
</feature>
<sequence length="627" mass="72128">MIIGSQFADMSAVGSIVQAEAGDHREAEKETDPEEDKDENKNPEEDKDPEEDKNPEEDKDENKDPDKDSEKEDKDPEEDSEKEAIKPYQIVYNEPDGENGYYIHRPDVRITHMSKRGTTRYLFKNGNNEQQEGILDRQNESFLLKQLNFTDGGNELKIWMEDEKGHRVENSESQKEFWLDSSKPVVHYEITGGSEIWHKDIAEVRVESSDGLNGSQIAEIICKTGEKVIGKSNKETEKFRIEEESKNGEGIPVTFIVKDVAGNKTIVTDKVYIDRNVPEAAIQGVQDYMITSKPVKVNYLAEEENIFQVVQAHISKEDITGRKEETEITEWRIGKSDESGKMRKESSQTLTEDGIYKLRMNAADMAGHENQVERQVIIDKENPVIVHVDELDGKYLKYFRWDYSAGESVKDFTSYTYTMKLDDTVYRPGEKIEKEGMHTLVVEAVDSAGNKSDAKARFTIDHTPPVIRFENIREGESYEKERKFYIRTENPEDQIEYIKINGAKQKSEKQKGLYECKVDEAKAYEVEVKAKDFAGNEQISRIGFQIEQEKTLLQKITEPVKKYIFYGNEKAVKKEEQLKEERKNKRNGKSILCSGIILTGMLTGIGFWKRERLGNILKKMQPDNKNK</sequence>
<evidence type="ECO:0008006" key="4">
    <source>
        <dbReference type="Google" id="ProtNLM"/>
    </source>
</evidence>
<accession>A0A3E5GJ73</accession>
<reference evidence="2 3" key="1">
    <citation type="submission" date="2018-08" db="EMBL/GenBank/DDBJ databases">
        <title>A genome reference for cultivated species of the human gut microbiota.</title>
        <authorList>
            <person name="Zou Y."/>
            <person name="Xue W."/>
            <person name="Luo G."/>
        </authorList>
    </citation>
    <scope>NUCLEOTIDE SEQUENCE [LARGE SCALE GENOMIC DNA]</scope>
    <source>
        <strain evidence="2 3">OM02-16</strain>
    </source>
</reference>
<feature type="compositionally biased region" description="Basic and acidic residues" evidence="1">
    <location>
        <begin position="21"/>
        <end position="30"/>
    </location>
</feature>
<dbReference type="AlphaFoldDB" id="A0A3E5GJ73"/>
<proteinExistence type="predicted"/>
<protein>
    <recommendedName>
        <fullName evidence="4">Ig-like domain-containing protein</fullName>
    </recommendedName>
</protein>
<feature type="compositionally biased region" description="Acidic residues" evidence="1">
    <location>
        <begin position="45"/>
        <end position="59"/>
    </location>
</feature>
<organism evidence="2 3">
    <name type="scientific">Dorea longicatena</name>
    <dbReference type="NCBI Taxonomy" id="88431"/>
    <lineage>
        <taxon>Bacteria</taxon>
        <taxon>Bacillati</taxon>
        <taxon>Bacillota</taxon>
        <taxon>Clostridia</taxon>
        <taxon>Lachnospirales</taxon>
        <taxon>Lachnospiraceae</taxon>
        <taxon>Dorea</taxon>
    </lineage>
</organism>
<evidence type="ECO:0000313" key="3">
    <source>
        <dbReference type="Proteomes" id="UP000261285"/>
    </source>
</evidence>
<dbReference type="EMBL" id="QSVN01000001">
    <property type="protein sequence ID" value="RGO35052.1"/>
    <property type="molecule type" value="Genomic_DNA"/>
</dbReference>
<comment type="caution">
    <text evidence="2">The sequence shown here is derived from an EMBL/GenBank/DDBJ whole genome shotgun (WGS) entry which is preliminary data.</text>
</comment>
<feature type="compositionally biased region" description="Basic and acidic residues" evidence="1">
    <location>
        <begin position="60"/>
        <end position="74"/>
    </location>
</feature>
<name>A0A3E5GJ73_9FIRM</name>
<evidence type="ECO:0000313" key="2">
    <source>
        <dbReference type="EMBL" id="RGO35052.1"/>
    </source>
</evidence>
<dbReference type="Proteomes" id="UP000261285">
    <property type="component" value="Unassembled WGS sequence"/>
</dbReference>
<gene>
    <name evidence="2" type="ORF">DXB16_00365</name>
</gene>